<evidence type="ECO:0008006" key="3">
    <source>
        <dbReference type="Google" id="ProtNLM"/>
    </source>
</evidence>
<dbReference type="InterPro" id="IPR047650">
    <property type="entry name" value="Transpos_IS110"/>
</dbReference>
<reference evidence="2" key="1">
    <citation type="submission" date="2016-08" db="EMBL/GenBank/DDBJ databases">
        <authorList>
            <person name="Seilhamer J.J."/>
        </authorList>
    </citation>
    <scope>NUCLEOTIDE SEQUENCE</scope>
    <source>
        <strain evidence="2">86</strain>
    </source>
</reference>
<feature type="region of interest" description="Disordered" evidence="1">
    <location>
        <begin position="1"/>
        <end position="20"/>
    </location>
</feature>
<sequence>MQCLSDEPQVRQSDQRQENRQKDAKWISELFKCDLVRSSFIPPPDIRQLRDLCRYYVKLTSFVASEKNRAQNCLTMCNFKLDDVFTDVFGKSATCVLDALLEHGNGHFELNGLLSAKCKSSPEKVRAALDGELDPIDLKKRRGGKKAVIAIARKLLTAIWHILSKNEAYNAELYRKADKPPTAHELTTAQAVTLLRSKGFVIVDEKTGEVA</sequence>
<protein>
    <recommendedName>
        <fullName evidence="3">Transposase</fullName>
    </recommendedName>
</protein>
<proteinExistence type="predicted"/>
<evidence type="ECO:0000313" key="2">
    <source>
        <dbReference type="EMBL" id="SCM81899.1"/>
    </source>
</evidence>
<evidence type="ECO:0000256" key="1">
    <source>
        <dbReference type="SAM" id="MobiDB-lite"/>
    </source>
</evidence>
<dbReference type="AlphaFoldDB" id="A0A212LWU8"/>
<gene>
    <name evidence="2" type="ORF">KL86SPO_40384</name>
</gene>
<name>A0A212LWU8_9FIRM</name>
<dbReference type="PANTHER" id="PTHR33055:SF15">
    <property type="entry name" value="TRANSPOSASE-RELATED"/>
    <property type="match status" value="1"/>
</dbReference>
<dbReference type="EMBL" id="FMJE01000004">
    <property type="protein sequence ID" value="SCM81899.1"/>
    <property type="molecule type" value="Genomic_DNA"/>
</dbReference>
<accession>A0A212LWU8</accession>
<organism evidence="2">
    <name type="scientific">uncultured Sporomusa sp</name>
    <dbReference type="NCBI Taxonomy" id="307249"/>
    <lineage>
        <taxon>Bacteria</taxon>
        <taxon>Bacillati</taxon>
        <taxon>Bacillota</taxon>
        <taxon>Negativicutes</taxon>
        <taxon>Selenomonadales</taxon>
        <taxon>Sporomusaceae</taxon>
        <taxon>Sporomusa</taxon>
        <taxon>environmental samples</taxon>
    </lineage>
</organism>
<dbReference type="PANTHER" id="PTHR33055">
    <property type="entry name" value="TRANSPOSASE FOR INSERTION SEQUENCE ELEMENT IS1111A"/>
    <property type="match status" value="1"/>
</dbReference>